<protein>
    <submittedName>
        <fullName evidence="2">Uncharacterized protein</fullName>
    </submittedName>
</protein>
<accession>A0A9I9DT19</accession>
<evidence type="ECO:0000256" key="1">
    <source>
        <dbReference type="SAM" id="MobiDB-lite"/>
    </source>
</evidence>
<feature type="compositionally biased region" description="Basic and acidic residues" evidence="1">
    <location>
        <begin position="30"/>
        <end position="61"/>
    </location>
</feature>
<dbReference type="EnsemblPlants" id="MELO3C023399.2.1">
    <property type="protein sequence ID" value="MELO3C023399.2.1"/>
    <property type="gene ID" value="MELO3C023399.2"/>
</dbReference>
<dbReference type="Gramene" id="MELO3C023399.2.1">
    <property type="protein sequence ID" value="MELO3C023399.2.1"/>
    <property type="gene ID" value="MELO3C023399.2"/>
</dbReference>
<feature type="compositionally biased region" description="Basic and acidic residues" evidence="1">
    <location>
        <begin position="11"/>
        <end position="21"/>
    </location>
</feature>
<name>A0A9I9DT19_CUCME</name>
<organism evidence="2">
    <name type="scientific">Cucumis melo</name>
    <name type="common">Muskmelon</name>
    <dbReference type="NCBI Taxonomy" id="3656"/>
    <lineage>
        <taxon>Eukaryota</taxon>
        <taxon>Viridiplantae</taxon>
        <taxon>Streptophyta</taxon>
        <taxon>Embryophyta</taxon>
        <taxon>Tracheophyta</taxon>
        <taxon>Spermatophyta</taxon>
        <taxon>Magnoliopsida</taxon>
        <taxon>eudicotyledons</taxon>
        <taxon>Gunneridae</taxon>
        <taxon>Pentapetalae</taxon>
        <taxon>rosids</taxon>
        <taxon>fabids</taxon>
        <taxon>Cucurbitales</taxon>
        <taxon>Cucurbitaceae</taxon>
        <taxon>Benincaseae</taxon>
        <taxon>Cucumis</taxon>
    </lineage>
</organism>
<dbReference type="AlphaFoldDB" id="A0A9I9DT19"/>
<dbReference type="Gene3D" id="6.10.140.1430">
    <property type="match status" value="1"/>
</dbReference>
<reference evidence="2" key="1">
    <citation type="submission" date="2023-03" db="UniProtKB">
        <authorList>
            <consortium name="EnsemblPlants"/>
        </authorList>
    </citation>
    <scope>IDENTIFICATION</scope>
</reference>
<feature type="region of interest" description="Disordered" evidence="1">
    <location>
        <begin position="1"/>
        <end position="124"/>
    </location>
</feature>
<dbReference type="PANTHER" id="PTHR34191:SF20">
    <property type="entry name" value="LATE EMBRYOGENESIS ABUNDANT PROTEIN (LEA) FAMILY PROTEIN"/>
    <property type="match status" value="1"/>
</dbReference>
<dbReference type="InterPro" id="IPR039624">
    <property type="entry name" value="LEA1/2/D7/KIN2"/>
</dbReference>
<dbReference type="PANTHER" id="PTHR34191">
    <property type="entry name" value="LATE EMBRYOGENESIS ABUNDANT PROTEIN (LEA) FAMILY PROTEIN"/>
    <property type="match status" value="1"/>
</dbReference>
<proteinExistence type="predicted"/>
<evidence type="ECO:0000313" key="2">
    <source>
        <dbReference type="EnsemblPlants" id="MELO3C023399.2.1"/>
    </source>
</evidence>
<sequence length="154" mass="16708">MASHNQSYRAGETKGRAEEKTNQAMGTMGEKAREAKEKTYETGRAVKDKAHGAADSTKEWASDTAQAGREKAQTGKETTGGILEQTGEKVKSMAQGAAEAVKSTFGMASQNDDDVDKGTTDNTTYRRKMLPPFLLEKGGMRTHNKLATWGNVFK</sequence>